<feature type="transmembrane region" description="Helical" evidence="1">
    <location>
        <begin position="179"/>
        <end position="198"/>
    </location>
</feature>
<keyword evidence="1" id="KW-0812">Transmembrane</keyword>
<name>A0A101LXN6_PICGL</name>
<dbReference type="EMBL" id="LKAM01000007">
    <property type="protein sequence ID" value="KUM47237.1"/>
    <property type="molecule type" value="Genomic_DNA"/>
</dbReference>
<keyword evidence="1" id="KW-1133">Transmembrane helix</keyword>
<proteinExistence type="predicted"/>
<dbReference type="AlphaFoldDB" id="A0A101LXN6"/>
<protein>
    <submittedName>
        <fullName evidence="2">Uncharacterized protein</fullName>
    </submittedName>
</protein>
<feature type="transmembrane region" description="Helical" evidence="1">
    <location>
        <begin position="44"/>
        <end position="67"/>
    </location>
</feature>
<reference evidence="2" key="1">
    <citation type="journal article" date="2015" name="Genome Biol. Evol.">
        <title>Organellar Genomes of White Spruce (Picea glauca): Assembly and Annotation.</title>
        <authorList>
            <person name="Jackman S.D."/>
            <person name="Warren R.L."/>
            <person name="Gibb E.A."/>
            <person name="Vandervalk B.P."/>
            <person name="Mohamadi H."/>
            <person name="Chu J."/>
            <person name="Raymond A."/>
            <person name="Pleasance S."/>
            <person name="Coope R."/>
            <person name="Wildung M.R."/>
            <person name="Ritland C.E."/>
            <person name="Bousquet J."/>
            <person name="Jones S.J."/>
            <person name="Bohlmann J."/>
            <person name="Birol I."/>
        </authorList>
    </citation>
    <scope>NUCLEOTIDE SEQUENCE [LARGE SCALE GENOMIC DNA]</scope>
    <source>
        <tissue evidence="2">Flushing bud</tissue>
    </source>
</reference>
<keyword evidence="2" id="KW-0496">Mitochondrion</keyword>
<keyword evidence="1" id="KW-0472">Membrane</keyword>
<accession>A0A101LXN6</accession>
<comment type="caution">
    <text evidence="2">The sequence shown here is derived from an EMBL/GenBank/DDBJ whole genome shotgun (WGS) entry which is preliminary data.</text>
</comment>
<sequence length="203" mass="22202">MAFFGYQAIFSFGVECADLTMPIGLVHVLRTQSFWHSHLVYDPVLGSASALALSCGSNRLWCLLFLFQRQIQLLRRWLRTDSPPILAAATNAFSHDIAFLESGPAATVPGTVKPANTPAFSSMNFGCSVRVGCLRGITVILLHGHLLSHSLASALPAVVFTLLMHTYICFPAWGAFYMAFPAFALPVFIWYGCSCVCFRSSSN</sequence>
<gene>
    <name evidence="2" type="ORF">ABT39_MTgene5422</name>
</gene>
<geneLocation type="mitochondrion" evidence="2"/>
<evidence type="ECO:0000256" key="1">
    <source>
        <dbReference type="SAM" id="Phobius"/>
    </source>
</evidence>
<organism evidence="2">
    <name type="scientific">Picea glauca</name>
    <name type="common">White spruce</name>
    <name type="synonym">Pinus glauca</name>
    <dbReference type="NCBI Taxonomy" id="3330"/>
    <lineage>
        <taxon>Eukaryota</taxon>
        <taxon>Viridiplantae</taxon>
        <taxon>Streptophyta</taxon>
        <taxon>Embryophyta</taxon>
        <taxon>Tracheophyta</taxon>
        <taxon>Spermatophyta</taxon>
        <taxon>Pinopsida</taxon>
        <taxon>Pinidae</taxon>
        <taxon>Conifers I</taxon>
        <taxon>Pinales</taxon>
        <taxon>Pinaceae</taxon>
        <taxon>Picea</taxon>
    </lineage>
</organism>
<evidence type="ECO:0000313" key="2">
    <source>
        <dbReference type="EMBL" id="KUM47237.1"/>
    </source>
</evidence>